<sequence length="368" mass="40328">MRDAARILDGSARREQEAEAVDQPEQAPAIPIGTQVSEAPPLLHISTQLQYTVSSAFHAELLVGDEKPDIVLVSSDHVLFYAHKSHILASSNNTFNGRLNVDAIGMVMGSPMGSLWVVGVSTDSVLFNVVLHTLYGMSCSQFNPPLEALLHAVTSLKTYGISLDHVLSRNTPLYNLIVAETPRRPIDVFLVAAENDLDELAVTTSAHLLSLKMSDITDEMADRMGPRYLKRLALLHLDRMDYLKQLIMDIPQPHEDTPECGFIEQTKLARAWALAAASLVWDIRPGKSSTRDIEFEIEKESIVRSAFGRPALDIGLVGPAAGLQHMQTVPERTGSPGRSGLDYKCKGTYPISQSAASKDRMKLTEAFS</sequence>
<keyword evidence="3" id="KW-1185">Reference proteome</keyword>
<proteinExistence type="predicted"/>
<name>A0A4V2MUZ1_9APHY</name>
<gene>
    <name evidence="2" type="ORF">EIP91_010079</name>
</gene>
<evidence type="ECO:0000256" key="1">
    <source>
        <dbReference type="SAM" id="MobiDB-lite"/>
    </source>
</evidence>
<dbReference type="EMBL" id="RWJN01000599">
    <property type="protein sequence ID" value="TCD60427.1"/>
    <property type="molecule type" value="Genomic_DNA"/>
</dbReference>
<protein>
    <submittedName>
        <fullName evidence="2">Uncharacterized protein</fullName>
    </submittedName>
</protein>
<organism evidence="2 3">
    <name type="scientific">Steccherinum ochraceum</name>
    <dbReference type="NCBI Taxonomy" id="92696"/>
    <lineage>
        <taxon>Eukaryota</taxon>
        <taxon>Fungi</taxon>
        <taxon>Dikarya</taxon>
        <taxon>Basidiomycota</taxon>
        <taxon>Agaricomycotina</taxon>
        <taxon>Agaricomycetes</taxon>
        <taxon>Polyporales</taxon>
        <taxon>Steccherinaceae</taxon>
        <taxon>Steccherinum</taxon>
    </lineage>
</organism>
<reference evidence="2 3" key="1">
    <citation type="submission" date="2018-11" db="EMBL/GenBank/DDBJ databases">
        <title>Genome assembly of Steccherinum ochraceum LE-BIN_3174, the white-rot fungus of the Steccherinaceae family (The Residual Polyporoid clade, Polyporales, Basidiomycota).</title>
        <authorList>
            <person name="Fedorova T.V."/>
            <person name="Glazunova O.A."/>
            <person name="Landesman E.O."/>
            <person name="Moiseenko K.V."/>
            <person name="Psurtseva N.V."/>
            <person name="Savinova O.S."/>
            <person name="Shakhova N.V."/>
            <person name="Tyazhelova T.V."/>
            <person name="Vasina D.V."/>
        </authorList>
    </citation>
    <scope>NUCLEOTIDE SEQUENCE [LARGE SCALE GENOMIC DNA]</scope>
    <source>
        <strain evidence="2 3">LE-BIN_3174</strain>
    </source>
</reference>
<accession>A0A4V2MUZ1</accession>
<comment type="caution">
    <text evidence="2">The sequence shown here is derived from an EMBL/GenBank/DDBJ whole genome shotgun (WGS) entry which is preliminary data.</text>
</comment>
<evidence type="ECO:0000313" key="3">
    <source>
        <dbReference type="Proteomes" id="UP000292702"/>
    </source>
</evidence>
<dbReference type="STRING" id="92696.A0A4V2MUZ1"/>
<feature type="region of interest" description="Disordered" evidence="1">
    <location>
        <begin position="1"/>
        <end position="27"/>
    </location>
</feature>
<dbReference type="AlphaFoldDB" id="A0A4V2MUZ1"/>
<dbReference type="OrthoDB" id="3265815at2759"/>
<dbReference type="Proteomes" id="UP000292702">
    <property type="component" value="Unassembled WGS sequence"/>
</dbReference>
<feature type="compositionally biased region" description="Basic and acidic residues" evidence="1">
    <location>
        <begin position="1"/>
        <end position="17"/>
    </location>
</feature>
<evidence type="ECO:0000313" key="2">
    <source>
        <dbReference type="EMBL" id="TCD60427.1"/>
    </source>
</evidence>